<organism evidence="2 3">
    <name type="scientific">Pisolithus tinctorius Marx 270</name>
    <dbReference type="NCBI Taxonomy" id="870435"/>
    <lineage>
        <taxon>Eukaryota</taxon>
        <taxon>Fungi</taxon>
        <taxon>Dikarya</taxon>
        <taxon>Basidiomycota</taxon>
        <taxon>Agaricomycotina</taxon>
        <taxon>Agaricomycetes</taxon>
        <taxon>Agaricomycetidae</taxon>
        <taxon>Boletales</taxon>
        <taxon>Sclerodermatineae</taxon>
        <taxon>Pisolithaceae</taxon>
        <taxon>Pisolithus</taxon>
    </lineage>
</organism>
<dbReference type="EMBL" id="KN832012">
    <property type="protein sequence ID" value="KIN98776.1"/>
    <property type="molecule type" value="Genomic_DNA"/>
</dbReference>
<dbReference type="HOGENOM" id="CLU_063934_0_0_1"/>
<feature type="compositionally biased region" description="Polar residues" evidence="1">
    <location>
        <begin position="23"/>
        <end position="35"/>
    </location>
</feature>
<sequence length="269" mass="30003">MTSSEKPSESMAFDNSRAEIHPLSSQSSQPVNLVSPSAPPAGIDHIQLPEGERGLSRVCPSARDTYYNPTATHLPTPTHPAQQPHGPAVAPSIFLHKPATSSFSPGKTQTRSDNIASAIPITPQLFLNHPYSQIPIPATATTAAVVNWPLKCMQKAIRKQKEYVTFYRSFSEGPLDSPPDVPEAYEHPWRIADLYIHHNQTKGAFQVWIRSEMGWIKVAVDTHHPTLSDYRLKLLDNGELSWVLRKTMVTDRGRAKRKQEALMIMKPDM</sequence>
<evidence type="ECO:0000256" key="1">
    <source>
        <dbReference type="SAM" id="MobiDB-lite"/>
    </source>
</evidence>
<accession>A0A0C3JML8</accession>
<dbReference type="STRING" id="870435.A0A0C3JML8"/>
<reference evidence="2 3" key="1">
    <citation type="submission" date="2014-04" db="EMBL/GenBank/DDBJ databases">
        <authorList>
            <consortium name="DOE Joint Genome Institute"/>
            <person name="Kuo A."/>
            <person name="Kohler A."/>
            <person name="Costa M.D."/>
            <person name="Nagy L.G."/>
            <person name="Floudas D."/>
            <person name="Copeland A."/>
            <person name="Barry K.W."/>
            <person name="Cichocki N."/>
            <person name="Veneault-Fourrey C."/>
            <person name="LaButti K."/>
            <person name="Lindquist E.A."/>
            <person name="Lipzen A."/>
            <person name="Lundell T."/>
            <person name="Morin E."/>
            <person name="Murat C."/>
            <person name="Sun H."/>
            <person name="Tunlid A."/>
            <person name="Henrissat B."/>
            <person name="Grigoriev I.V."/>
            <person name="Hibbett D.S."/>
            <person name="Martin F."/>
            <person name="Nordberg H.P."/>
            <person name="Cantor M.N."/>
            <person name="Hua S.X."/>
        </authorList>
    </citation>
    <scope>NUCLEOTIDE SEQUENCE [LARGE SCALE GENOMIC DNA]</scope>
    <source>
        <strain evidence="2 3">Marx 270</strain>
    </source>
</reference>
<name>A0A0C3JML8_PISTI</name>
<dbReference type="InParanoid" id="A0A0C3JML8"/>
<feature type="region of interest" description="Disordered" evidence="1">
    <location>
        <begin position="66"/>
        <end position="87"/>
    </location>
</feature>
<feature type="compositionally biased region" description="Low complexity" evidence="1">
    <location>
        <begin position="69"/>
        <end position="87"/>
    </location>
</feature>
<evidence type="ECO:0000313" key="2">
    <source>
        <dbReference type="EMBL" id="KIN98776.1"/>
    </source>
</evidence>
<dbReference type="OrthoDB" id="2692737at2759"/>
<keyword evidence="3" id="KW-1185">Reference proteome</keyword>
<evidence type="ECO:0000313" key="3">
    <source>
        <dbReference type="Proteomes" id="UP000054217"/>
    </source>
</evidence>
<dbReference type="Proteomes" id="UP000054217">
    <property type="component" value="Unassembled WGS sequence"/>
</dbReference>
<dbReference type="AlphaFoldDB" id="A0A0C3JML8"/>
<protein>
    <submittedName>
        <fullName evidence="2">Uncharacterized protein</fullName>
    </submittedName>
</protein>
<proteinExistence type="predicted"/>
<gene>
    <name evidence="2" type="ORF">M404DRAFT_31096</name>
</gene>
<reference evidence="3" key="2">
    <citation type="submission" date="2015-01" db="EMBL/GenBank/DDBJ databases">
        <title>Evolutionary Origins and Diversification of the Mycorrhizal Mutualists.</title>
        <authorList>
            <consortium name="DOE Joint Genome Institute"/>
            <consortium name="Mycorrhizal Genomics Consortium"/>
            <person name="Kohler A."/>
            <person name="Kuo A."/>
            <person name="Nagy L.G."/>
            <person name="Floudas D."/>
            <person name="Copeland A."/>
            <person name="Barry K.W."/>
            <person name="Cichocki N."/>
            <person name="Veneault-Fourrey C."/>
            <person name="LaButti K."/>
            <person name="Lindquist E.A."/>
            <person name="Lipzen A."/>
            <person name="Lundell T."/>
            <person name="Morin E."/>
            <person name="Murat C."/>
            <person name="Riley R."/>
            <person name="Ohm R."/>
            <person name="Sun H."/>
            <person name="Tunlid A."/>
            <person name="Henrissat B."/>
            <person name="Grigoriev I.V."/>
            <person name="Hibbett D.S."/>
            <person name="Martin F."/>
        </authorList>
    </citation>
    <scope>NUCLEOTIDE SEQUENCE [LARGE SCALE GENOMIC DNA]</scope>
    <source>
        <strain evidence="3">Marx 270</strain>
    </source>
</reference>
<feature type="region of interest" description="Disordered" evidence="1">
    <location>
        <begin position="1"/>
        <end position="36"/>
    </location>
</feature>